<evidence type="ECO:0000259" key="2">
    <source>
        <dbReference type="PROSITE" id="PS50011"/>
    </source>
</evidence>
<dbReference type="InterPro" id="IPR001245">
    <property type="entry name" value="Ser-Thr/Tyr_kinase_cat_dom"/>
</dbReference>
<comment type="caution">
    <text evidence="3">The sequence shown here is derived from an EMBL/GenBank/DDBJ whole genome shotgun (WGS) entry which is preliminary data.</text>
</comment>
<dbReference type="GO" id="GO:0004672">
    <property type="term" value="F:protein kinase activity"/>
    <property type="evidence" value="ECO:0007669"/>
    <property type="project" value="InterPro"/>
</dbReference>
<dbReference type="AlphaFoldDB" id="A0A397UFM0"/>
<dbReference type="PROSITE" id="PS00109">
    <property type="entry name" value="PROTEIN_KINASE_TYR"/>
    <property type="match status" value="1"/>
</dbReference>
<dbReference type="STRING" id="44941.A0A397UFM0"/>
<dbReference type="GO" id="GO:0005737">
    <property type="term" value="C:cytoplasm"/>
    <property type="evidence" value="ECO:0007669"/>
    <property type="project" value="TreeGrafter"/>
</dbReference>
<accession>A0A397UFM0</accession>
<proteinExistence type="predicted"/>
<keyword evidence="3" id="KW-0418">Kinase</keyword>
<protein>
    <submittedName>
        <fullName evidence="3">Kinase-like domain-containing protein</fullName>
    </submittedName>
</protein>
<gene>
    <name evidence="3" type="ORF">C2G38_306831</name>
</gene>
<dbReference type="PANTHER" id="PTHR23257">
    <property type="entry name" value="SERINE-THREONINE PROTEIN KINASE"/>
    <property type="match status" value="1"/>
</dbReference>
<feature type="transmembrane region" description="Helical" evidence="1">
    <location>
        <begin position="355"/>
        <end position="375"/>
    </location>
</feature>
<dbReference type="Gene3D" id="1.10.510.10">
    <property type="entry name" value="Transferase(Phosphotransferase) domain 1"/>
    <property type="match status" value="1"/>
</dbReference>
<evidence type="ECO:0000313" key="4">
    <source>
        <dbReference type="Proteomes" id="UP000266673"/>
    </source>
</evidence>
<sequence length="386" mass="44712">MADLNFAIDVSNAIDREEESQRVDTSLEEVKESLKQLDDKLDESFDQLNDKLCESFKQNDCKLDDNFKQVGDKIGAVEDKIDAVAQRIGFMQMTKLGDVKKVDPSELTDPMKQEFRGSNNKVIKKLFKTTIEVACKPIDGQSNNEMAILGKLGLSPQILKFYGQSIINNSQVMILGWAELGNLRELYEKFDIPWIRKIQVAKDILLGLLFLRTVNVFHHDVRCENVFVLRDLSVKLGNFSFARGVDDNFSSNLSRLATYIVRWMAPELIKKYINSKYENKKVYTFNCEMFGFGMLLWELCYERLPYADWNIKKISEHVLSGKREKILKGKFANPDDREIQLEFIKIIQDGNILSIFIYLFLLIILFFNLLCLFIFKKHGANNLNYE</sequence>
<evidence type="ECO:0000313" key="3">
    <source>
        <dbReference type="EMBL" id="RIB08970.1"/>
    </source>
</evidence>
<dbReference type="InterPro" id="IPR050167">
    <property type="entry name" value="Ser_Thr_protein_kinase"/>
</dbReference>
<keyword evidence="1" id="KW-1133">Transmembrane helix</keyword>
<dbReference type="InterPro" id="IPR000719">
    <property type="entry name" value="Prot_kinase_dom"/>
</dbReference>
<dbReference type="GO" id="GO:0007165">
    <property type="term" value="P:signal transduction"/>
    <property type="evidence" value="ECO:0007669"/>
    <property type="project" value="TreeGrafter"/>
</dbReference>
<organism evidence="3 4">
    <name type="scientific">Gigaspora rosea</name>
    <dbReference type="NCBI Taxonomy" id="44941"/>
    <lineage>
        <taxon>Eukaryota</taxon>
        <taxon>Fungi</taxon>
        <taxon>Fungi incertae sedis</taxon>
        <taxon>Mucoromycota</taxon>
        <taxon>Glomeromycotina</taxon>
        <taxon>Glomeromycetes</taxon>
        <taxon>Diversisporales</taxon>
        <taxon>Gigasporaceae</taxon>
        <taxon>Gigaspora</taxon>
    </lineage>
</organism>
<keyword evidence="3" id="KW-0808">Transferase</keyword>
<dbReference type="InterPro" id="IPR011009">
    <property type="entry name" value="Kinase-like_dom_sf"/>
</dbReference>
<name>A0A397UFM0_9GLOM</name>
<dbReference type="InterPro" id="IPR008266">
    <property type="entry name" value="Tyr_kinase_AS"/>
</dbReference>
<dbReference type="EMBL" id="QKWP01001434">
    <property type="protein sequence ID" value="RIB08970.1"/>
    <property type="molecule type" value="Genomic_DNA"/>
</dbReference>
<keyword evidence="1" id="KW-0472">Membrane</keyword>
<feature type="domain" description="Protein kinase" evidence="2">
    <location>
        <begin position="85"/>
        <end position="386"/>
    </location>
</feature>
<keyword evidence="4" id="KW-1185">Reference proteome</keyword>
<reference evidence="3 4" key="1">
    <citation type="submission" date="2018-06" db="EMBL/GenBank/DDBJ databases">
        <title>Comparative genomics reveals the genomic features of Rhizophagus irregularis, R. cerebriforme, R. diaphanum and Gigaspora rosea, and their symbiotic lifestyle signature.</title>
        <authorList>
            <person name="Morin E."/>
            <person name="San Clemente H."/>
            <person name="Chen E.C.H."/>
            <person name="De La Providencia I."/>
            <person name="Hainaut M."/>
            <person name="Kuo A."/>
            <person name="Kohler A."/>
            <person name="Murat C."/>
            <person name="Tang N."/>
            <person name="Roy S."/>
            <person name="Loubradou J."/>
            <person name="Henrissat B."/>
            <person name="Grigoriev I.V."/>
            <person name="Corradi N."/>
            <person name="Roux C."/>
            <person name="Martin F.M."/>
        </authorList>
    </citation>
    <scope>NUCLEOTIDE SEQUENCE [LARGE SCALE GENOMIC DNA]</scope>
    <source>
        <strain evidence="3 4">DAOM 194757</strain>
    </source>
</reference>
<evidence type="ECO:0000256" key="1">
    <source>
        <dbReference type="SAM" id="Phobius"/>
    </source>
</evidence>
<dbReference type="PROSITE" id="PS50011">
    <property type="entry name" value="PROTEIN_KINASE_DOM"/>
    <property type="match status" value="1"/>
</dbReference>
<dbReference type="Pfam" id="PF07714">
    <property type="entry name" value="PK_Tyr_Ser-Thr"/>
    <property type="match status" value="1"/>
</dbReference>
<keyword evidence="1" id="KW-0812">Transmembrane</keyword>
<dbReference type="SUPFAM" id="SSF56112">
    <property type="entry name" value="Protein kinase-like (PK-like)"/>
    <property type="match status" value="1"/>
</dbReference>
<dbReference type="GO" id="GO:0005524">
    <property type="term" value="F:ATP binding"/>
    <property type="evidence" value="ECO:0007669"/>
    <property type="project" value="InterPro"/>
</dbReference>
<dbReference type="OrthoDB" id="1668230at2759"/>
<dbReference type="Proteomes" id="UP000266673">
    <property type="component" value="Unassembled WGS sequence"/>
</dbReference>